<organism evidence="1 2">
    <name type="scientific">Caerostris extrusa</name>
    <name type="common">Bark spider</name>
    <name type="synonym">Caerostris bankana</name>
    <dbReference type="NCBI Taxonomy" id="172846"/>
    <lineage>
        <taxon>Eukaryota</taxon>
        <taxon>Metazoa</taxon>
        <taxon>Ecdysozoa</taxon>
        <taxon>Arthropoda</taxon>
        <taxon>Chelicerata</taxon>
        <taxon>Arachnida</taxon>
        <taxon>Araneae</taxon>
        <taxon>Araneomorphae</taxon>
        <taxon>Entelegynae</taxon>
        <taxon>Araneoidea</taxon>
        <taxon>Araneidae</taxon>
        <taxon>Caerostris</taxon>
    </lineage>
</organism>
<dbReference type="Proteomes" id="UP001054945">
    <property type="component" value="Unassembled WGS sequence"/>
</dbReference>
<protein>
    <submittedName>
        <fullName evidence="1">Uncharacterized protein</fullName>
    </submittedName>
</protein>
<keyword evidence="2" id="KW-1185">Reference proteome</keyword>
<gene>
    <name evidence="1" type="ORF">CEXT_507981</name>
</gene>
<reference evidence="1 2" key="1">
    <citation type="submission" date="2021-06" db="EMBL/GenBank/DDBJ databases">
        <title>Caerostris extrusa draft genome.</title>
        <authorList>
            <person name="Kono N."/>
            <person name="Arakawa K."/>
        </authorList>
    </citation>
    <scope>NUCLEOTIDE SEQUENCE [LARGE SCALE GENOMIC DNA]</scope>
</reference>
<sequence>MMDQRRISELSFDTRITQIVFPQRSIDSENVQVQKLLEEIAVYLSKLVDLRLVRPMSCVERQELCNNSSSANQVLAVVTDTDNTGKDKHYPLHAQFISTLVPNKESAFGNIKPAKFHPFRTRRERANKAGNLLWSVPISRQRSPIVPARSPSVTQSDALKRSLFIPPVIGCCPFFPVFRRDE</sequence>
<dbReference type="EMBL" id="BPLR01001083">
    <property type="protein sequence ID" value="GIY99762.1"/>
    <property type="molecule type" value="Genomic_DNA"/>
</dbReference>
<evidence type="ECO:0000313" key="2">
    <source>
        <dbReference type="Proteomes" id="UP001054945"/>
    </source>
</evidence>
<name>A0AAV4XXQ6_CAEEX</name>
<comment type="caution">
    <text evidence="1">The sequence shown here is derived from an EMBL/GenBank/DDBJ whole genome shotgun (WGS) entry which is preliminary data.</text>
</comment>
<dbReference type="AlphaFoldDB" id="A0AAV4XXQ6"/>
<accession>A0AAV4XXQ6</accession>
<evidence type="ECO:0000313" key="1">
    <source>
        <dbReference type="EMBL" id="GIY99762.1"/>
    </source>
</evidence>
<proteinExistence type="predicted"/>